<feature type="compositionally biased region" description="Pro residues" evidence="1">
    <location>
        <begin position="1"/>
        <end position="14"/>
    </location>
</feature>
<dbReference type="EMBL" id="JAAXKZ010000187">
    <property type="protein sequence ID" value="NMH95427.1"/>
    <property type="molecule type" value="Genomic_DNA"/>
</dbReference>
<dbReference type="InterPro" id="IPR011434">
    <property type="entry name" value="Ltp-like_HTH"/>
</dbReference>
<evidence type="ECO:0000313" key="4">
    <source>
        <dbReference type="Proteomes" id="UP000586918"/>
    </source>
</evidence>
<dbReference type="Gene3D" id="1.10.10.10">
    <property type="entry name" value="Winged helix-like DNA-binding domain superfamily/Winged helix DNA-binding domain"/>
    <property type="match status" value="1"/>
</dbReference>
<dbReference type="Pfam" id="PF07553">
    <property type="entry name" value="Lipoprotein_Ltp"/>
    <property type="match status" value="1"/>
</dbReference>
<evidence type="ECO:0000313" key="3">
    <source>
        <dbReference type="EMBL" id="NMH95427.1"/>
    </source>
</evidence>
<protein>
    <recommendedName>
        <fullName evidence="2">Putative host cell surface-exposed lipoprotein Ltp-like HTH region domain-containing protein</fullName>
    </recommendedName>
</protein>
<reference evidence="3 4" key="1">
    <citation type="submission" date="2020-04" db="EMBL/GenBank/DDBJ databases">
        <authorList>
            <person name="Klaysubun C."/>
            <person name="Duangmal K."/>
            <person name="Lipun K."/>
        </authorList>
    </citation>
    <scope>NUCLEOTIDE SEQUENCE [LARGE SCALE GENOMIC DNA]</scope>
    <source>
        <strain evidence="3 4">DSM 45300</strain>
    </source>
</reference>
<gene>
    <name evidence="3" type="ORF">HF519_28545</name>
</gene>
<dbReference type="Proteomes" id="UP000586918">
    <property type="component" value="Unassembled WGS sequence"/>
</dbReference>
<proteinExistence type="predicted"/>
<feature type="compositionally biased region" description="Low complexity" evidence="1">
    <location>
        <begin position="15"/>
        <end position="24"/>
    </location>
</feature>
<keyword evidence="4" id="KW-1185">Reference proteome</keyword>
<evidence type="ECO:0000259" key="2">
    <source>
        <dbReference type="Pfam" id="PF07553"/>
    </source>
</evidence>
<name>A0A848DRE7_9PSEU</name>
<organism evidence="3 4">
    <name type="scientific">Pseudonocardia bannensis</name>
    <dbReference type="NCBI Taxonomy" id="630973"/>
    <lineage>
        <taxon>Bacteria</taxon>
        <taxon>Bacillati</taxon>
        <taxon>Actinomycetota</taxon>
        <taxon>Actinomycetes</taxon>
        <taxon>Pseudonocardiales</taxon>
        <taxon>Pseudonocardiaceae</taxon>
        <taxon>Pseudonocardia</taxon>
    </lineage>
</organism>
<feature type="region of interest" description="Disordered" evidence="1">
    <location>
        <begin position="1"/>
        <end position="43"/>
    </location>
</feature>
<sequence length="87" mass="8876">MPPTPIAAPSPAAVPAPNNTASAPESFTAAPSEPTTPTLSVSRQNAVESAESYLSFSAFSRQGLIDQLKYEGFTAAQAKHGADSVGL</sequence>
<dbReference type="InterPro" id="IPR036388">
    <property type="entry name" value="WH-like_DNA-bd_sf"/>
</dbReference>
<feature type="domain" description="Putative host cell surface-exposed lipoprotein Ltp-like HTH region" evidence="2">
    <location>
        <begin position="44"/>
        <end position="83"/>
    </location>
</feature>
<evidence type="ECO:0000256" key="1">
    <source>
        <dbReference type="SAM" id="MobiDB-lite"/>
    </source>
</evidence>
<feature type="compositionally biased region" description="Polar residues" evidence="1">
    <location>
        <begin position="33"/>
        <end position="43"/>
    </location>
</feature>
<comment type="caution">
    <text evidence="3">The sequence shown here is derived from an EMBL/GenBank/DDBJ whole genome shotgun (WGS) entry which is preliminary data.</text>
</comment>
<accession>A0A848DRE7</accession>
<dbReference type="AlphaFoldDB" id="A0A848DRE7"/>